<feature type="region of interest" description="Disordered" evidence="1">
    <location>
        <begin position="1"/>
        <end position="117"/>
    </location>
</feature>
<dbReference type="EMBL" id="JADNRY010000027">
    <property type="protein sequence ID" value="KAF9072093.1"/>
    <property type="molecule type" value="Genomic_DNA"/>
</dbReference>
<feature type="compositionally biased region" description="Polar residues" evidence="1">
    <location>
        <begin position="10"/>
        <end position="20"/>
    </location>
</feature>
<feature type="compositionally biased region" description="Basic and acidic residues" evidence="1">
    <location>
        <begin position="70"/>
        <end position="117"/>
    </location>
</feature>
<sequence length="209" mass="23778">MPAALKNKKQTTLNFGSSKPSPVATGKKPRLSGKGGKPVESSEIDEYSSPSDQSEEIEVEQVGSKRKRTDTRSRVNTNEKEEQTKTSTKERLELQKKAEQIKSPAKERPELKVNDSRWKKVATRARETNGNLQLIHAEKQNRIHDILRVFDLTYNYGPCIGISRIDRWERAQALGLNPPSEIRDILLTRQGIEDTTYAQNVFFDQAERV</sequence>
<dbReference type="Pfam" id="PF04081">
    <property type="entry name" value="DNA_pol_delta_4"/>
    <property type="match status" value="1"/>
</dbReference>
<dbReference type="AlphaFoldDB" id="A0A9P5UBH1"/>
<name>A0A9P5UBH1_9AGAR</name>
<proteinExistence type="predicted"/>
<protein>
    <submittedName>
        <fullName evidence="2">DNA polymerase delta, subunit 4-domain-containing protein</fullName>
    </submittedName>
</protein>
<gene>
    <name evidence="2" type="ORF">BDP27DRAFT_1361339</name>
</gene>
<dbReference type="GO" id="GO:0006261">
    <property type="term" value="P:DNA-templated DNA replication"/>
    <property type="evidence" value="ECO:0007669"/>
    <property type="project" value="TreeGrafter"/>
</dbReference>
<dbReference type="GO" id="GO:0000731">
    <property type="term" value="P:DNA synthesis involved in DNA repair"/>
    <property type="evidence" value="ECO:0007669"/>
    <property type="project" value="InterPro"/>
</dbReference>
<comment type="caution">
    <text evidence="2">The sequence shown here is derived from an EMBL/GenBank/DDBJ whole genome shotgun (WGS) entry which is preliminary data.</text>
</comment>
<dbReference type="InterPro" id="IPR007218">
    <property type="entry name" value="DNA_pol_delta_4"/>
</dbReference>
<dbReference type="PANTHER" id="PTHR14303">
    <property type="entry name" value="DNA POLYMERASE DELTA SUBUNIT 4"/>
    <property type="match status" value="1"/>
</dbReference>
<dbReference type="GO" id="GO:0003887">
    <property type="term" value="F:DNA-directed DNA polymerase activity"/>
    <property type="evidence" value="ECO:0007669"/>
    <property type="project" value="TreeGrafter"/>
</dbReference>
<dbReference type="PANTHER" id="PTHR14303:SF0">
    <property type="entry name" value="DNA POLYMERASE DELTA SUBUNIT 4"/>
    <property type="match status" value="1"/>
</dbReference>
<evidence type="ECO:0000313" key="2">
    <source>
        <dbReference type="EMBL" id="KAF9072093.1"/>
    </source>
</evidence>
<accession>A0A9P5UBH1</accession>
<dbReference type="GO" id="GO:0043625">
    <property type="term" value="C:delta DNA polymerase complex"/>
    <property type="evidence" value="ECO:0007669"/>
    <property type="project" value="TreeGrafter"/>
</dbReference>
<dbReference type="OrthoDB" id="337486at2759"/>
<dbReference type="Proteomes" id="UP000772434">
    <property type="component" value="Unassembled WGS sequence"/>
</dbReference>
<organism evidence="2 3">
    <name type="scientific">Rhodocollybia butyracea</name>
    <dbReference type="NCBI Taxonomy" id="206335"/>
    <lineage>
        <taxon>Eukaryota</taxon>
        <taxon>Fungi</taxon>
        <taxon>Dikarya</taxon>
        <taxon>Basidiomycota</taxon>
        <taxon>Agaricomycotina</taxon>
        <taxon>Agaricomycetes</taxon>
        <taxon>Agaricomycetidae</taxon>
        <taxon>Agaricales</taxon>
        <taxon>Marasmiineae</taxon>
        <taxon>Omphalotaceae</taxon>
        <taxon>Rhodocollybia</taxon>
    </lineage>
</organism>
<evidence type="ECO:0000313" key="3">
    <source>
        <dbReference type="Proteomes" id="UP000772434"/>
    </source>
</evidence>
<keyword evidence="3" id="KW-1185">Reference proteome</keyword>
<evidence type="ECO:0000256" key="1">
    <source>
        <dbReference type="SAM" id="MobiDB-lite"/>
    </source>
</evidence>
<reference evidence="2" key="1">
    <citation type="submission" date="2020-11" db="EMBL/GenBank/DDBJ databases">
        <authorList>
            <consortium name="DOE Joint Genome Institute"/>
            <person name="Ahrendt S."/>
            <person name="Riley R."/>
            <person name="Andreopoulos W."/>
            <person name="Labutti K."/>
            <person name="Pangilinan J."/>
            <person name="Ruiz-Duenas F.J."/>
            <person name="Barrasa J.M."/>
            <person name="Sanchez-Garcia M."/>
            <person name="Camarero S."/>
            <person name="Miyauchi S."/>
            <person name="Serrano A."/>
            <person name="Linde D."/>
            <person name="Babiker R."/>
            <person name="Drula E."/>
            <person name="Ayuso-Fernandez I."/>
            <person name="Pacheco R."/>
            <person name="Padilla G."/>
            <person name="Ferreira P."/>
            <person name="Barriuso J."/>
            <person name="Kellner H."/>
            <person name="Castanera R."/>
            <person name="Alfaro M."/>
            <person name="Ramirez L."/>
            <person name="Pisabarro A.G."/>
            <person name="Kuo A."/>
            <person name="Tritt A."/>
            <person name="Lipzen A."/>
            <person name="He G."/>
            <person name="Yan M."/>
            <person name="Ng V."/>
            <person name="Cullen D."/>
            <person name="Martin F."/>
            <person name="Rosso M.-N."/>
            <person name="Henrissat B."/>
            <person name="Hibbett D."/>
            <person name="Martinez A.T."/>
            <person name="Grigoriev I.V."/>
        </authorList>
    </citation>
    <scope>NUCLEOTIDE SEQUENCE</scope>
    <source>
        <strain evidence="2">AH 40177</strain>
    </source>
</reference>